<dbReference type="Proteomes" id="UP001501671">
    <property type="component" value="Unassembled WGS sequence"/>
</dbReference>
<keyword evidence="2" id="KW-1185">Reference proteome</keyword>
<reference evidence="2" key="1">
    <citation type="journal article" date="2019" name="Int. J. Syst. Evol. Microbiol.">
        <title>The Global Catalogue of Microorganisms (GCM) 10K type strain sequencing project: providing services to taxonomists for standard genome sequencing and annotation.</title>
        <authorList>
            <consortium name="The Broad Institute Genomics Platform"/>
            <consortium name="The Broad Institute Genome Sequencing Center for Infectious Disease"/>
            <person name="Wu L."/>
            <person name="Ma J."/>
        </authorList>
    </citation>
    <scope>NUCLEOTIDE SEQUENCE [LARGE SCALE GENOMIC DNA]</scope>
    <source>
        <strain evidence="2">JCM 17666</strain>
    </source>
</reference>
<proteinExistence type="predicted"/>
<name>A0ABP8HJL9_9BURK</name>
<dbReference type="InterPro" id="IPR040442">
    <property type="entry name" value="Pyrv_kinase-like_dom_sf"/>
</dbReference>
<sequence length="92" mass="9788">MPGIDLLLGGNDLTLKQASTASSIPRVRRCHAEYPGGGKRHGKYVGLGGIWDTKALGRYVDQGVRFIPTSADIQFMMQGASDGSAGIRKLKA</sequence>
<dbReference type="EMBL" id="BAABFO010000025">
    <property type="protein sequence ID" value="GAA4340308.1"/>
    <property type="molecule type" value="Genomic_DNA"/>
</dbReference>
<dbReference type="RefSeq" id="WP_345251650.1">
    <property type="nucleotide sequence ID" value="NZ_BAABFO010000025.1"/>
</dbReference>
<protein>
    <submittedName>
        <fullName evidence="1">Uncharacterized protein</fullName>
    </submittedName>
</protein>
<comment type="caution">
    <text evidence="1">The sequence shown here is derived from an EMBL/GenBank/DDBJ whole genome shotgun (WGS) entry which is preliminary data.</text>
</comment>
<dbReference type="Gene3D" id="3.20.20.60">
    <property type="entry name" value="Phosphoenolpyruvate-binding domains"/>
    <property type="match status" value="1"/>
</dbReference>
<evidence type="ECO:0000313" key="2">
    <source>
        <dbReference type="Proteomes" id="UP001501671"/>
    </source>
</evidence>
<gene>
    <name evidence="1" type="ORF">GCM10023144_39840</name>
</gene>
<accession>A0ABP8HJL9</accession>
<evidence type="ECO:0000313" key="1">
    <source>
        <dbReference type="EMBL" id="GAA4340308.1"/>
    </source>
</evidence>
<organism evidence="1 2">
    <name type="scientific">Pigmentiphaga soli</name>
    <dbReference type="NCBI Taxonomy" id="1007095"/>
    <lineage>
        <taxon>Bacteria</taxon>
        <taxon>Pseudomonadati</taxon>
        <taxon>Pseudomonadota</taxon>
        <taxon>Betaproteobacteria</taxon>
        <taxon>Burkholderiales</taxon>
        <taxon>Alcaligenaceae</taxon>
        <taxon>Pigmentiphaga</taxon>
    </lineage>
</organism>